<dbReference type="Gene3D" id="3.40.30.10">
    <property type="entry name" value="Glutaredoxin"/>
    <property type="match status" value="1"/>
</dbReference>
<dbReference type="CDD" id="cd02968">
    <property type="entry name" value="SCO"/>
    <property type="match status" value="1"/>
</dbReference>
<dbReference type="SUPFAM" id="SSF52833">
    <property type="entry name" value="Thioredoxin-like"/>
    <property type="match status" value="1"/>
</dbReference>
<feature type="chain" id="PRO_5021723752" description="SCO family protein" evidence="3">
    <location>
        <begin position="21"/>
        <end position="298"/>
    </location>
</feature>
<accession>A0A517Y0Q4</accession>
<keyword evidence="3" id="KW-0732">Signal</keyword>
<evidence type="ECO:0008006" key="6">
    <source>
        <dbReference type="Google" id="ProtNLM"/>
    </source>
</evidence>
<dbReference type="AlphaFoldDB" id="A0A517Y0Q4"/>
<dbReference type="InterPro" id="IPR003782">
    <property type="entry name" value="SCO1/SenC"/>
</dbReference>
<organism evidence="4 5">
    <name type="scientific">Urbifossiella limnaea</name>
    <dbReference type="NCBI Taxonomy" id="2528023"/>
    <lineage>
        <taxon>Bacteria</taxon>
        <taxon>Pseudomonadati</taxon>
        <taxon>Planctomycetota</taxon>
        <taxon>Planctomycetia</taxon>
        <taxon>Gemmatales</taxon>
        <taxon>Gemmataceae</taxon>
        <taxon>Urbifossiella</taxon>
    </lineage>
</organism>
<feature type="transmembrane region" description="Helical" evidence="2">
    <location>
        <begin position="254"/>
        <end position="274"/>
    </location>
</feature>
<dbReference type="EMBL" id="CP036273">
    <property type="protein sequence ID" value="QDU23333.1"/>
    <property type="molecule type" value="Genomic_DNA"/>
</dbReference>
<keyword evidence="2" id="KW-1133">Transmembrane helix</keyword>
<sequence precursor="true">MTRRLLLAVALLAPAAPRAAAQGAPTQQPGEGRSVPNPEVKIDEHVGAQLPLGLVFRNERNEEVTLGQCVNGKPTILVLAYYRCPMNCTDVLNGLVEALRLFPPGFDAGTAFNVVVVSFDPKETPSLAADKKKFYLAEYGRPGAENGWFFLTGRREPIRELTEAVGFGFTYDRVFKEYDHPSGVTVVTPSGTIARYFYGIKYDGNYRVPGGTTTLRLSLVEASEGKTGSLLDRLILRCYRFDYQSHKYTPNVMLAVRAAGVLTVLTLAAAVVFFKVRERRTAAARAGGSAKPEEGATC</sequence>
<evidence type="ECO:0000256" key="1">
    <source>
        <dbReference type="ARBA" id="ARBA00010996"/>
    </source>
</evidence>
<gene>
    <name evidence="4" type="ORF">ETAA1_53320</name>
</gene>
<proteinExistence type="inferred from homology"/>
<evidence type="ECO:0000256" key="2">
    <source>
        <dbReference type="SAM" id="Phobius"/>
    </source>
</evidence>
<name>A0A517Y0Q4_9BACT</name>
<evidence type="ECO:0000256" key="3">
    <source>
        <dbReference type="SAM" id="SignalP"/>
    </source>
</evidence>
<protein>
    <recommendedName>
        <fullName evidence="6">SCO family protein</fullName>
    </recommendedName>
</protein>
<comment type="similarity">
    <text evidence="1">Belongs to the SCO1/2 family.</text>
</comment>
<keyword evidence="2" id="KW-0812">Transmembrane</keyword>
<dbReference type="Proteomes" id="UP000319576">
    <property type="component" value="Chromosome"/>
</dbReference>
<keyword evidence="5" id="KW-1185">Reference proteome</keyword>
<reference evidence="4 5" key="1">
    <citation type="submission" date="2019-02" db="EMBL/GenBank/DDBJ databases">
        <title>Deep-cultivation of Planctomycetes and their phenomic and genomic characterization uncovers novel biology.</title>
        <authorList>
            <person name="Wiegand S."/>
            <person name="Jogler M."/>
            <person name="Boedeker C."/>
            <person name="Pinto D."/>
            <person name="Vollmers J."/>
            <person name="Rivas-Marin E."/>
            <person name="Kohn T."/>
            <person name="Peeters S.H."/>
            <person name="Heuer A."/>
            <person name="Rast P."/>
            <person name="Oberbeckmann S."/>
            <person name="Bunk B."/>
            <person name="Jeske O."/>
            <person name="Meyerdierks A."/>
            <person name="Storesund J.E."/>
            <person name="Kallscheuer N."/>
            <person name="Luecker S."/>
            <person name="Lage O.M."/>
            <person name="Pohl T."/>
            <person name="Merkel B.J."/>
            <person name="Hornburger P."/>
            <person name="Mueller R.-W."/>
            <person name="Bruemmer F."/>
            <person name="Labrenz M."/>
            <person name="Spormann A.M."/>
            <person name="Op den Camp H."/>
            <person name="Overmann J."/>
            <person name="Amann R."/>
            <person name="Jetten M.S.M."/>
            <person name="Mascher T."/>
            <person name="Medema M.H."/>
            <person name="Devos D.P."/>
            <person name="Kaster A.-K."/>
            <person name="Ovreas L."/>
            <person name="Rohde M."/>
            <person name="Galperin M.Y."/>
            <person name="Jogler C."/>
        </authorList>
    </citation>
    <scope>NUCLEOTIDE SEQUENCE [LARGE SCALE GENOMIC DNA]</scope>
    <source>
        <strain evidence="4 5">ETA_A1</strain>
    </source>
</reference>
<evidence type="ECO:0000313" key="5">
    <source>
        <dbReference type="Proteomes" id="UP000319576"/>
    </source>
</evidence>
<dbReference type="Pfam" id="PF02630">
    <property type="entry name" value="SCO1-SenC"/>
    <property type="match status" value="1"/>
</dbReference>
<dbReference type="KEGG" id="uli:ETAA1_53320"/>
<dbReference type="OrthoDB" id="9786756at2"/>
<evidence type="ECO:0000313" key="4">
    <source>
        <dbReference type="EMBL" id="QDU23333.1"/>
    </source>
</evidence>
<dbReference type="RefSeq" id="WP_145243514.1">
    <property type="nucleotide sequence ID" value="NZ_CP036273.1"/>
</dbReference>
<feature type="signal peptide" evidence="3">
    <location>
        <begin position="1"/>
        <end position="20"/>
    </location>
</feature>
<dbReference type="InterPro" id="IPR036249">
    <property type="entry name" value="Thioredoxin-like_sf"/>
</dbReference>
<keyword evidence="2" id="KW-0472">Membrane</keyword>